<organism evidence="2 3">
    <name type="scientific">Mycena alexandri</name>
    <dbReference type="NCBI Taxonomy" id="1745969"/>
    <lineage>
        <taxon>Eukaryota</taxon>
        <taxon>Fungi</taxon>
        <taxon>Dikarya</taxon>
        <taxon>Basidiomycota</taxon>
        <taxon>Agaricomycotina</taxon>
        <taxon>Agaricomycetes</taxon>
        <taxon>Agaricomycetidae</taxon>
        <taxon>Agaricales</taxon>
        <taxon>Marasmiineae</taxon>
        <taxon>Mycenaceae</taxon>
        <taxon>Mycena</taxon>
    </lineage>
</organism>
<evidence type="ECO:0000259" key="1">
    <source>
        <dbReference type="Pfam" id="PF18803"/>
    </source>
</evidence>
<name>A0AAD6S180_9AGAR</name>
<protein>
    <recommendedName>
        <fullName evidence="1">CxC2-like cysteine cluster KDZ transposase-associated domain-containing protein</fullName>
    </recommendedName>
</protein>
<accession>A0AAD6S180</accession>
<comment type="caution">
    <text evidence="2">The sequence shown here is derived from an EMBL/GenBank/DDBJ whole genome shotgun (WGS) entry which is preliminary data.</text>
</comment>
<feature type="domain" description="CxC2-like cysteine cluster KDZ transposase-associated" evidence="1">
    <location>
        <begin position="84"/>
        <end position="147"/>
    </location>
</feature>
<reference evidence="2" key="1">
    <citation type="submission" date="2023-03" db="EMBL/GenBank/DDBJ databases">
        <title>Massive genome expansion in bonnet fungi (Mycena s.s.) driven by repeated elements and novel gene families across ecological guilds.</title>
        <authorList>
            <consortium name="Lawrence Berkeley National Laboratory"/>
            <person name="Harder C.B."/>
            <person name="Miyauchi S."/>
            <person name="Viragh M."/>
            <person name="Kuo A."/>
            <person name="Thoen E."/>
            <person name="Andreopoulos B."/>
            <person name="Lu D."/>
            <person name="Skrede I."/>
            <person name="Drula E."/>
            <person name="Henrissat B."/>
            <person name="Morin E."/>
            <person name="Kohler A."/>
            <person name="Barry K."/>
            <person name="LaButti K."/>
            <person name="Morin E."/>
            <person name="Salamov A."/>
            <person name="Lipzen A."/>
            <person name="Mereny Z."/>
            <person name="Hegedus B."/>
            <person name="Baldrian P."/>
            <person name="Stursova M."/>
            <person name="Weitz H."/>
            <person name="Taylor A."/>
            <person name="Grigoriev I.V."/>
            <person name="Nagy L.G."/>
            <person name="Martin F."/>
            <person name="Kauserud H."/>
        </authorList>
    </citation>
    <scope>NUCLEOTIDE SEQUENCE</scope>
    <source>
        <strain evidence="2">CBHHK200</strain>
    </source>
</reference>
<dbReference type="InterPro" id="IPR041457">
    <property type="entry name" value="CxC2_KDZ-assoc"/>
</dbReference>
<proteinExistence type="predicted"/>
<evidence type="ECO:0000313" key="2">
    <source>
        <dbReference type="EMBL" id="KAJ7018431.1"/>
    </source>
</evidence>
<keyword evidence="3" id="KW-1185">Reference proteome</keyword>
<sequence>MDPAFQDLDCMAILRLEAEEHERLRMPDSRPTRCEACDNDFGGLFRCRTCLWPRIVCCKCLLTAHREQPLHRIEGVPDFKGITLAALGLVVFLGHGGDKCPKGVRDGNFTILALNGAHDVTMDFCGCENAAPRGTQLEAMRLYGSAHTVLDFELVRHRVDLGLIQPERKRARKEGKGKGEGIAKGVVR</sequence>
<dbReference type="AlphaFoldDB" id="A0AAD6S180"/>
<dbReference type="Pfam" id="PF18803">
    <property type="entry name" value="CxC2"/>
    <property type="match status" value="1"/>
</dbReference>
<gene>
    <name evidence="2" type="ORF">C8F04DRAFT_1277732</name>
</gene>
<dbReference type="Proteomes" id="UP001218188">
    <property type="component" value="Unassembled WGS sequence"/>
</dbReference>
<dbReference type="EMBL" id="JARJCM010000341">
    <property type="protein sequence ID" value="KAJ7018431.1"/>
    <property type="molecule type" value="Genomic_DNA"/>
</dbReference>
<evidence type="ECO:0000313" key="3">
    <source>
        <dbReference type="Proteomes" id="UP001218188"/>
    </source>
</evidence>